<dbReference type="InterPro" id="IPR001254">
    <property type="entry name" value="Trypsin_dom"/>
</dbReference>
<feature type="compositionally biased region" description="Polar residues" evidence="3">
    <location>
        <begin position="487"/>
        <end position="497"/>
    </location>
</feature>
<accession>A0A2W1BZ21</accession>
<dbReference type="InterPro" id="IPR043504">
    <property type="entry name" value="Peptidase_S1_PA_chymotrypsin"/>
</dbReference>
<feature type="region of interest" description="Disordered" evidence="3">
    <location>
        <begin position="376"/>
        <end position="412"/>
    </location>
</feature>
<feature type="compositionally biased region" description="Basic and acidic residues" evidence="3">
    <location>
        <begin position="376"/>
        <end position="388"/>
    </location>
</feature>
<keyword evidence="6" id="KW-1185">Reference proteome</keyword>
<dbReference type="SUPFAM" id="SSF50494">
    <property type="entry name" value="Trypsin-like serine proteases"/>
    <property type="match status" value="1"/>
</dbReference>
<evidence type="ECO:0000313" key="5">
    <source>
        <dbReference type="EMBL" id="PZC77033.1"/>
    </source>
</evidence>
<proteinExistence type="inferred from homology"/>
<dbReference type="InterPro" id="IPR009003">
    <property type="entry name" value="Peptidase_S1_PA"/>
</dbReference>
<dbReference type="Proteomes" id="UP000249218">
    <property type="component" value="Unassembled WGS sequence"/>
</dbReference>
<dbReference type="SMART" id="SM00020">
    <property type="entry name" value="Tryp_SPc"/>
    <property type="match status" value="1"/>
</dbReference>
<gene>
    <name evidence="5" type="primary">HaOG203903</name>
    <name evidence="5" type="ORF">B5X24_HaOG203903</name>
</gene>
<dbReference type="PROSITE" id="PS50240">
    <property type="entry name" value="TRYPSIN_DOM"/>
    <property type="match status" value="1"/>
</dbReference>
<evidence type="ECO:0000259" key="4">
    <source>
        <dbReference type="PROSITE" id="PS50240"/>
    </source>
</evidence>
<dbReference type="Gene3D" id="2.40.10.10">
    <property type="entry name" value="Trypsin-like serine proteases"/>
    <property type="match status" value="2"/>
</dbReference>
<feature type="domain" description="Peptidase S1" evidence="4">
    <location>
        <begin position="1"/>
        <end position="380"/>
    </location>
</feature>
<dbReference type="GO" id="GO:0004252">
    <property type="term" value="F:serine-type endopeptidase activity"/>
    <property type="evidence" value="ECO:0007669"/>
    <property type="project" value="InterPro"/>
</dbReference>
<name>A0A2W1BZ21_HELAM</name>
<feature type="region of interest" description="Disordered" evidence="3">
    <location>
        <begin position="534"/>
        <end position="568"/>
    </location>
</feature>
<keyword evidence="1" id="KW-1015">Disulfide bond</keyword>
<dbReference type="EMBL" id="KZ149938">
    <property type="protein sequence ID" value="PZC77033.1"/>
    <property type="molecule type" value="Genomic_DNA"/>
</dbReference>
<organism evidence="5 6">
    <name type="scientific">Helicoverpa armigera</name>
    <name type="common">Cotton bollworm</name>
    <name type="synonym">Heliothis armigera</name>
    <dbReference type="NCBI Taxonomy" id="29058"/>
    <lineage>
        <taxon>Eukaryota</taxon>
        <taxon>Metazoa</taxon>
        <taxon>Ecdysozoa</taxon>
        <taxon>Arthropoda</taxon>
        <taxon>Hexapoda</taxon>
        <taxon>Insecta</taxon>
        <taxon>Pterygota</taxon>
        <taxon>Neoptera</taxon>
        <taxon>Endopterygota</taxon>
        <taxon>Lepidoptera</taxon>
        <taxon>Glossata</taxon>
        <taxon>Ditrysia</taxon>
        <taxon>Noctuoidea</taxon>
        <taxon>Noctuidae</taxon>
        <taxon>Heliothinae</taxon>
        <taxon>Helicoverpa</taxon>
    </lineage>
</organism>
<comment type="similarity">
    <text evidence="2">Belongs to the peptidase S1 family. CLIP subfamily.</text>
</comment>
<reference evidence="5 6" key="1">
    <citation type="journal article" date="2017" name="BMC Biol.">
        <title>Genomic innovations, transcriptional plasticity and gene loss underlying the evolution and divergence of two highly polyphagous and invasive Helicoverpa pest species.</title>
        <authorList>
            <person name="Pearce S.L."/>
            <person name="Clarke D.F."/>
            <person name="East P.D."/>
            <person name="Elfekih S."/>
            <person name="Gordon K.H."/>
            <person name="Jermiin L.S."/>
            <person name="McGaughran A."/>
            <person name="Oakeshott J.G."/>
            <person name="Papanikolaou A."/>
            <person name="Perera O.P."/>
            <person name="Rane R.V."/>
            <person name="Richards S."/>
            <person name="Tay W.T."/>
            <person name="Walsh T.K."/>
            <person name="Anderson A."/>
            <person name="Anderson C.J."/>
            <person name="Asgari S."/>
            <person name="Board P.G."/>
            <person name="Bretschneider A."/>
            <person name="Campbell P.M."/>
            <person name="Chertemps T."/>
            <person name="Christeller J.T."/>
            <person name="Coppin C.W."/>
            <person name="Downes S.J."/>
            <person name="Duan G."/>
            <person name="Farnsworth C.A."/>
            <person name="Good R.T."/>
            <person name="Han L.B."/>
            <person name="Han Y.C."/>
            <person name="Hatje K."/>
            <person name="Horne I."/>
            <person name="Huang Y.P."/>
            <person name="Hughes D.S."/>
            <person name="Jacquin-Joly E."/>
            <person name="James W."/>
            <person name="Jhangiani S."/>
            <person name="Kollmar M."/>
            <person name="Kuwar S.S."/>
            <person name="Li S."/>
            <person name="Liu N.Y."/>
            <person name="Maibeche M.T."/>
            <person name="Miller J.R."/>
            <person name="Montagne N."/>
            <person name="Perry T."/>
            <person name="Qu J."/>
            <person name="Song S.V."/>
            <person name="Sutton G.G."/>
            <person name="Vogel H."/>
            <person name="Walenz B.P."/>
            <person name="Xu W."/>
            <person name="Zhang H.J."/>
            <person name="Zou Z."/>
            <person name="Batterham P."/>
            <person name="Edwards O.R."/>
            <person name="Feyereisen R."/>
            <person name="Gibbs R.A."/>
            <person name="Heckel D.G."/>
            <person name="McGrath A."/>
            <person name="Robin C."/>
            <person name="Scherer S.E."/>
            <person name="Worley K.C."/>
            <person name="Wu Y.D."/>
        </authorList>
    </citation>
    <scope>NUCLEOTIDE SEQUENCE [LARGE SCALE GENOMIC DNA]</scope>
    <source>
        <strain evidence="5">Harm_GR_Male_#8</strain>
        <tissue evidence="5">Whole organism</tissue>
    </source>
</reference>
<protein>
    <recommendedName>
        <fullName evidence="4">Peptidase S1 domain-containing protein</fullName>
    </recommendedName>
</protein>
<dbReference type="PANTHER" id="PTHR24256">
    <property type="entry name" value="TRYPTASE-RELATED"/>
    <property type="match status" value="1"/>
</dbReference>
<dbReference type="OrthoDB" id="7315458at2759"/>
<evidence type="ECO:0000256" key="1">
    <source>
        <dbReference type="ARBA" id="ARBA00023157"/>
    </source>
</evidence>
<evidence type="ECO:0000256" key="3">
    <source>
        <dbReference type="SAM" id="MobiDB-lite"/>
    </source>
</evidence>
<dbReference type="InterPro" id="IPR051487">
    <property type="entry name" value="Ser/Thr_Proteases_Immune/Dev"/>
</dbReference>
<feature type="compositionally biased region" description="Basic and acidic residues" evidence="3">
    <location>
        <begin position="439"/>
        <end position="452"/>
    </location>
</feature>
<sequence length="568" mass="64424">MVYLVKAPISLVAYDYWLCGGAIVSSEFVITSAACVHDVDYLYVVAGYKKYVQDSELETDKCTSKMKKKIIYTCSPKHYELKYGELDYWSHIDVALVRVESPFNFNDTNYETLCSYRPTTIPINYELKYQEPGTDALVLGWGHKEKWRKPGDNTNYNSEFLRYAPTLLLNKTECNQHYEDYKNMSDVIDRYMICSLGKGNIDDGGNTIQKSLPVENGCTSKQQKVLGFEGVSCELPSTEDVSEEDGRRSAKKLKQVNGSSTEVLNDTYLLDMIDDPRRSGICQNDHGGPLVTWAGAREILIGIASVFKVSDELECMGPYLYTSTLCVGAFLECILVSESLPDMKKTSRRSRRNDMCDKPPSERGYDTVEKYISWKDHPAGPADNERVGRASIPKPFNKYSAGAQSDGQSDYESNEMHHKLSALREHNVGYHFDMFRNPPKVDRYPKKEEYPPKQEYPQYNQPPQSMGIPPPNVRNPPHTVRNPPLNYGNQQSNSWNPPANVRYTGTNYYPANVRYTTRNPRGINVMVPPKAPGGKMYPGTGWHPANRAPQKAPPKNPYPMRALRPLRN</sequence>
<feature type="region of interest" description="Disordered" evidence="3">
    <location>
        <begin position="436"/>
        <end position="497"/>
    </location>
</feature>
<dbReference type="AlphaFoldDB" id="A0A2W1BZ21"/>
<dbReference type="Pfam" id="PF00089">
    <property type="entry name" value="Trypsin"/>
    <property type="match status" value="1"/>
</dbReference>
<evidence type="ECO:0000313" key="6">
    <source>
        <dbReference type="Proteomes" id="UP000249218"/>
    </source>
</evidence>
<evidence type="ECO:0000256" key="2">
    <source>
        <dbReference type="ARBA" id="ARBA00024195"/>
    </source>
</evidence>
<feature type="compositionally biased region" description="Polar residues" evidence="3">
    <location>
        <begin position="402"/>
        <end position="411"/>
    </location>
</feature>
<dbReference type="GO" id="GO:0006508">
    <property type="term" value="P:proteolysis"/>
    <property type="evidence" value="ECO:0007669"/>
    <property type="project" value="InterPro"/>
</dbReference>